<organism evidence="1">
    <name type="scientific">marine metagenome</name>
    <dbReference type="NCBI Taxonomy" id="408172"/>
    <lineage>
        <taxon>unclassified sequences</taxon>
        <taxon>metagenomes</taxon>
        <taxon>ecological metagenomes</taxon>
    </lineage>
</organism>
<evidence type="ECO:0000313" key="1">
    <source>
        <dbReference type="EMBL" id="SVC98173.1"/>
    </source>
</evidence>
<dbReference type="AlphaFoldDB" id="A0A382RKE5"/>
<accession>A0A382RKE5</accession>
<gene>
    <name evidence="1" type="ORF">METZ01_LOCUS351027</name>
</gene>
<protein>
    <submittedName>
        <fullName evidence="1">Uncharacterized protein</fullName>
    </submittedName>
</protein>
<feature type="non-terminal residue" evidence="1">
    <location>
        <position position="1"/>
    </location>
</feature>
<reference evidence="1" key="1">
    <citation type="submission" date="2018-05" db="EMBL/GenBank/DDBJ databases">
        <authorList>
            <person name="Lanie J.A."/>
            <person name="Ng W.-L."/>
            <person name="Kazmierczak K.M."/>
            <person name="Andrzejewski T.M."/>
            <person name="Davidsen T.M."/>
            <person name="Wayne K.J."/>
            <person name="Tettelin H."/>
            <person name="Glass J.I."/>
            <person name="Rusch D."/>
            <person name="Podicherti R."/>
            <person name="Tsui H.-C.T."/>
            <person name="Winkler M.E."/>
        </authorList>
    </citation>
    <scope>NUCLEOTIDE SEQUENCE</scope>
</reference>
<dbReference type="EMBL" id="UINC01122391">
    <property type="protein sequence ID" value="SVC98173.1"/>
    <property type="molecule type" value="Genomic_DNA"/>
</dbReference>
<proteinExistence type="predicted"/>
<sequence>EPLKWEDTQTTLLNHQINKFETLMIRVEKEKIEAIIENSKENLTKI</sequence>
<name>A0A382RKE5_9ZZZZ</name>